<gene>
    <name evidence="1" type="ORF">LSP00402_LOCUS8017</name>
</gene>
<protein>
    <submittedName>
        <fullName evidence="1">Uncharacterized protein</fullName>
    </submittedName>
</protein>
<name>A0A7S2TMW5_9EUKA</name>
<reference evidence="1" key="1">
    <citation type="submission" date="2021-01" db="EMBL/GenBank/DDBJ databases">
        <authorList>
            <person name="Corre E."/>
            <person name="Pelletier E."/>
            <person name="Niang G."/>
            <person name="Scheremetjew M."/>
            <person name="Finn R."/>
            <person name="Kale V."/>
            <person name="Holt S."/>
            <person name="Cochrane G."/>
            <person name="Meng A."/>
            <person name="Brown T."/>
            <person name="Cohen L."/>
        </authorList>
    </citation>
    <scope>NUCLEOTIDE SEQUENCE</scope>
    <source>
        <strain evidence="1">CCMP622</strain>
    </source>
</reference>
<sequence length="125" mass="14125">MKTSLKTNVFQITAFETHEFSRLICALSHGTGYVIEELQPLVLDYVGADYLLSVGKVRREFINSALRFSVVFVVRNKLKQGASKVRATVVPVPRSGEAFVADIKKKMRDPNPSPRLLFPRRVLTF</sequence>
<dbReference type="EMBL" id="HBHP01012921">
    <property type="protein sequence ID" value="CAD9760149.1"/>
    <property type="molecule type" value="Transcribed_RNA"/>
</dbReference>
<organism evidence="1">
    <name type="scientific">Lotharella oceanica</name>
    <dbReference type="NCBI Taxonomy" id="641309"/>
    <lineage>
        <taxon>Eukaryota</taxon>
        <taxon>Sar</taxon>
        <taxon>Rhizaria</taxon>
        <taxon>Cercozoa</taxon>
        <taxon>Chlorarachniophyceae</taxon>
        <taxon>Lotharella</taxon>
    </lineage>
</organism>
<accession>A0A7S2TMW5</accession>
<proteinExistence type="predicted"/>
<dbReference type="AlphaFoldDB" id="A0A7S2TMW5"/>
<evidence type="ECO:0000313" key="1">
    <source>
        <dbReference type="EMBL" id="CAD9760149.1"/>
    </source>
</evidence>